<dbReference type="GO" id="GO:0004519">
    <property type="term" value="F:endonuclease activity"/>
    <property type="evidence" value="ECO:0007669"/>
    <property type="project" value="UniProtKB-KW"/>
</dbReference>
<accession>A0A371HI77</accession>
<dbReference type="Proteomes" id="UP000257109">
    <property type="component" value="Unassembled WGS sequence"/>
</dbReference>
<dbReference type="SUPFAM" id="SSF56672">
    <property type="entry name" value="DNA/RNA polymerases"/>
    <property type="match status" value="1"/>
</dbReference>
<dbReference type="InterPro" id="IPR041373">
    <property type="entry name" value="RT_RNaseH"/>
</dbReference>
<keyword evidence="3" id="KW-0540">Nuclease</keyword>
<evidence type="ECO:0000313" key="9">
    <source>
        <dbReference type="EMBL" id="RDY02503.1"/>
    </source>
</evidence>
<protein>
    <submittedName>
        <fullName evidence="9">Retrovirus-related Pol polyprotein from transposon opus</fullName>
    </submittedName>
</protein>
<dbReference type="Pfam" id="PF17917">
    <property type="entry name" value="RT_RNaseH"/>
    <property type="match status" value="1"/>
</dbReference>
<keyword evidence="4" id="KW-0255">Endonuclease</keyword>
<evidence type="ECO:0000259" key="8">
    <source>
        <dbReference type="Pfam" id="PF17917"/>
    </source>
</evidence>
<keyword evidence="1" id="KW-0808">Transferase</keyword>
<keyword evidence="10" id="KW-1185">Reference proteome</keyword>
<name>A0A371HI77_MUCPR</name>
<evidence type="ECO:0000256" key="1">
    <source>
        <dbReference type="ARBA" id="ARBA00022679"/>
    </source>
</evidence>
<dbReference type="AlphaFoldDB" id="A0A371HI77"/>
<dbReference type="GO" id="GO:0003964">
    <property type="term" value="F:RNA-directed DNA polymerase activity"/>
    <property type="evidence" value="ECO:0007669"/>
    <property type="project" value="UniProtKB-KW"/>
</dbReference>
<gene>
    <name evidence="9" type="primary">pol</name>
    <name evidence="9" type="ORF">CR513_14026</name>
</gene>
<feature type="domain" description="Reverse transcriptase RNase H-like" evidence="8">
    <location>
        <begin position="2"/>
        <end position="73"/>
    </location>
</feature>
<evidence type="ECO:0000256" key="7">
    <source>
        <dbReference type="SAM" id="MobiDB-lite"/>
    </source>
</evidence>
<keyword evidence="2" id="KW-0548">Nucleotidyltransferase</keyword>
<keyword evidence="5" id="KW-0378">Hydrolase</keyword>
<dbReference type="OrthoDB" id="10055717at2759"/>
<reference evidence="9" key="1">
    <citation type="submission" date="2018-05" db="EMBL/GenBank/DDBJ databases">
        <title>Draft genome of Mucuna pruriens seed.</title>
        <authorList>
            <person name="Nnadi N.E."/>
            <person name="Vos R."/>
            <person name="Hasami M.H."/>
            <person name="Devisetty U.K."/>
            <person name="Aguiy J.C."/>
        </authorList>
    </citation>
    <scope>NUCLEOTIDE SEQUENCE [LARGE SCALE GENOMIC DNA]</scope>
    <source>
        <strain evidence="9">JCA_2017</strain>
    </source>
</reference>
<feature type="non-terminal residue" evidence="9">
    <location>
        <position position="1"/>
    </location>
</feature>
<evidence type="ECO:0000256" key="2">
    <source>
        <dbReference type="ARBA" id="ARBA00022695"/>
    </source>
</evidence>
<evidence type="ECO:0000256" key="3">
    <source>
        <dbReference type="ARBA" id="ARBA00022722"/>
    </source>
</evidence>
<dbReference type="GO" id="GO:0016787">
    <property type="term" value="F:hydrolase activity"/>
    <property type="evidence" value="ECO:0007669"/>
    <property type="project" value="UniProtKB-KW"/>
</dbReference>
<dbReference type="InterPro" id="IPR043502">
    <property type="entry name" value="DNA/RNA_pol_sf"/>
</dbReference>
<dbReference type="PANTHER" id="PTHR34072">
    <property type="entry name" value="ENZYMATIC POLYPROTEIN-RELATED"/>
    <property type="match status" value="1"/>
</dbReference>
<sequence>MCDASNFTLRAVLGQRVGKQPYVISYASQTMDVAQVNYTTIEKELLAIVLALENIEVHLEEARCKAKTDLKATMDQCKQPGKSLTVGYTSPPSSKTCIGSSEPARSARKLEWL</sequence>
<feature type="compositionally biased region" description="Polar residues" evidence="7">
    <location>
        <begin position="86"/>
        <end position="99"/>
    </location>
</feature>
<keyword evidence="6" id="KW-0695">RNA-directed DNA polymerase</keyword>
<comment type="caution">
    <text evidence="9">The sequence shown here is derived from an EMBL/GenBank/DDBJ whole genome shotgun (WGS) entry which is preliminary data.</text>
</comment>
<organism evidence="9 10">
    <name type="scientific">Mucuna pruriens</name>
    <name type="common">Velvet bean</name>
    <name type="synonym">Dolichos pruriens</name>
    <dbReference type="NCBI Taxonomy" id="157652"/>
    <lineage>
        <taxon>Eukaryota</taxon>
        <taxon>Viridiplantae</taxon>
        <taxon>Streptophyta</taxon>
        <taxon>Embryophyta</taxon>
        <taxon>Tracheophyta</taxon>
        <taxon>Spermatophyta</taxon>
        <taxon>Magnoliopsida</taxon>
        <taxon>eudicotyledons</taxon>
        <taxon>Gunneridae</taxon>
        <taxon>Pentapetalae</taxon>
        <taxon>rosids</taxon>
        <taxon>fabids</taxon>
        <taxon>Fabales</taxon>
        <taxon>Fabaceae</taxon>
        <taxon>Papilionoideae</taxon>
        <taxon>50 kb inversion clade</taxon>
        <taxon>NPAAA clade</taxon>
        <taxon>indigoferoid/millettioid clade</taxon>
        <taxon>Phaseoleae</taxon>
        <taxon>Mucuna</taxon>
    </lineage>
</organism>
<evidence type="ECO:0000256" key="6">
    <source>
        <dbReference type="ARBA" id="ARBA00022918"/>
    </source>
</evidence>
<dbReference type="PANTHER" id="PTHR34072:SF57">
    <property type="entry name" value="RNA-DIRECTED DNA POLYMERASE"/>
    <property type="match status" value="1"/>
</dbReference>
<dbReference type="EMBL" id="QJKJ01002519">
    <property type="protein sequence ID" value="RDY02503.1"/>
    <property type="molecule type" value="Genomic_DNA"/>
</dbReference>
<proteinExistence type="predicted"/>
<evidence type="ECO:0000256" key="5">
    <source>
        <dbReference type="ARBA" id="ARBA00022801"/>
    </source>
</evidence>
<evidence type="ECO:0000313" key="10">
    <source>
        <dbReference type="Proteomes" id="UP000257109"/>
    </source>
</evidence>
<evidence type="ECO:0000256" key="4">
    <source>
        <dbReference type="ARBA" id="ARBA00022759"/>
    </source>
</evidence>
<feature type="region of interest" description="Disordered" evidence="7">
    <location>
        <begin position="80"/>
        <end position="113"/>
    </location>
</feature>